<dbReference type="InterPro" id="IPR027065">
    <property type="entry name" value="Lon_Prtase"/>
</dbReference>
<keyword evidence="1 9" id="KW-0645">Protease</keyword>
<dbReference type="AlphaFoldDB" id="A0A1Y2FEX0"/>
<dbReference type="Pfam" id="PF22667">
    <property type="entry name" value="Lon_lid"/>
    <property type="match status" value="1"/>
</dbReference>
<feature type="active site" evidence="9">
    <location>
        <position position="350"/>
    </location>
</feature>
<protein>
    <recommendedName>
        <fullName evidence="8">endopeptidase La</fullName>
        <ecNumber evidence="8">3.4.21.53</ecNumber>
    </recommendedName>
</protein>
<dbReference type="InterPro" id="IPR014721">
    <property type="entry name" value="Ribsml_uS5_D2-typ_fold_subgr"/>
</dbReference>
<dbReference type="OMA" id="HEYEYSM"/>
<comment type="similarity">
    <text evidence="9">Belongs to the peptidase S16 family.</text>
</comment>
<keyword evidence="6" id="KW-0576">Peroxisome</keyword>
<evidence type="ECO:0000256" key="9">
    <source>
        <dbReference type="PROSITE-ProRule" id="PRU01122"/>
    </source>
</evidence>
<evidence type="ECO:0000259" key="10">
    <source>
        <dbReference type="PROSITE" id="PS51786"/>
    </source>
</evidence>
<dbReference type="SUPFAM" id="SSF52540">
    <property type="entry name" value="P-loop containing nucleoside triphosphate hydrolases"/>
    <property type="match status" value="1"/>
</dbReference>
<evidence type="ECO:0000256" key="8">
    <source>
        <dbReference type="ARBA" id="ARBA00066743"/>
    </source>
</evidence>
<evidence type="ECO:0000313" key="11">
    <source>
        <dbReference type="EMBL" id="ORY81375.1"/>
    </source>
</evidence>
<reference evidence="11 12" key="1">
    <citation type="submission" date="2016-07" db="EMBL/GenBank/DDBJ databases">
        <title>Pervasive Adenine N6-methylation of Active Genes in Fungi.</title>
        <authorList>
            <consortium name="DOE Joint Genome Institute"/>
            <person name="Mondo S.J."/>
            <person name="Dannebaum R.O."/>
            <person name="Kuo R.C."/>
            <person name="Labutti K."/>
            <person name="Haridas S."/>
            <person name="Kuo A."/>
            <person name="Salamov A."/>
            <person name="Ahrendt S.R."/>
            <person name="Lipzen A."/>
            <person name="Sullivan W."/>
            <person name="Andreopoulos W.B."/>
            <person name="Clum A."/>
            <person name="Lindquist E."/>
            <person name="Daum C."/>
            <person name="Ramamoorthy G.K."/>
            <person name="Gryganskyi A."/>
            <person name="Culley D."/>
            <person name="Magnuson J.K."/>
            <person name="James T.Y."/>
            <person name="O'Malley M.A."/>
            <person name="Stajich J.E."/>
            <person name="Spatafora J.W."/>
            <person name="Visel A."/>
            <person name="Grigoriev I.V."/>
        </authorList>
    </citation>
    <scope>NUCLEOTIDE SEQUENCE [LARGE SCALE GENOMIC DNA]</scope>
    <source>
        <strain evidence="11 12">12-1054</strain>
    </source>
</reference>
<evidence type="ECO:0000256" key="3">
    <source>
        <dbReference type="ARBA" id="ARBA00022801"/>
    </source>
</evidence>
<dbReference type="GO" id="GO:0016887">
    <property type="term" value="F:ATP hydrolysis activity"/>
    <property type="evidence" value="ECO:0007669"/>
    <property type="project" value="InterPro"/>
</dbReference>
<comment type="caution">
    <text evidence="11">The sequence shown here is derived from an EMBL/GenBank/DDBJ whole genome shotgun (WGS) entry which is preliminary data.</text>
</comment>
<dbReference type="EMBL" id="MCFI01000011">
    <property type="protein sequence ID" value="ORY81375.1"/>
    <property type="molecule type" value="Genomic_DNA"/>
</dbReference>
<dbReference type="InterPro" id="IPR003959">
    <property type="entry name" value="ATPase_AAA_core"/>
</dbReference>
<dbReference type="Gene3D" id="3.30.230.10">
    <property type="match status" value="1"/>
</dbReference>
<keyword evidence="5" id="KW-0067">ATP-binding</keyword>
<dbReference type="Gene3D" id="1.10.8.60">
    <property type="match status" value="1"/>
</dbReference>
<feature type="domain" description="Lon proteolytic" evidence="10">
    <location>
        <begin position="255"/>
        <end position="445"/>
    </location>
</feature>
<dbReference type="NCBIfam" id="TIGR00763">
    <property type="entry name" value="lon"/>
    <property type="match status" value="1"/>
</dbReference>
<dbReference type="FunFam" id="3.30.230.10:FF:000039">
    <property type="entry name" value="Lon protease homolog 2, peroxisomal"/>
    <property type="match status" value="1"/>
</dbReference>
<dbReference type="PANTHER" id="PTHR10046">
    <property type="entry name" value="ATP DEPENDENT LON PROTEASE FAMILY MEMBER"/>
    <property type="match status" value="1"/>
</dbReference>
<evidence type="ECO:0000256" key="1">
    <source>
        <dbReference type="ARBA" id="ARBA00022670"/>
    </source>
</evidence>
<dbReference type="SMART" id="SM00382">
    <property type="entry name" value="AAA"/>
    <property type="match status" value="1"/>
</dbReference>
<dbReference type="CDD" id="cd19500">
    <property type="entry name" value="RecA-like_Lon"/>
    <property type="match status" value="1"/>
</dbReference>
<dbReference type="STRING" id="56484.A0A1Y2FEX0"/>
<dbReference type="GO" id="GO:0006508">
    <property type="term" value="P:proteolysis"/>
    <property type="evidence" value="ECO:0007669"/>
    <property type="project" value="UniProtKB-KW"/>
</dbReference>
<dbReference type="Pfam" id="PF05362">
    <property type="entry name" value="Lon_C"/>
    <property type="match status" value="1"/>
</dbReference>
<dbReference type="GO" id="GO:0004252">
    <property type="term" value="F:serine-type endopeptidase activity"/>
    <property type="evidence" value="ECO:0007669"/>
    <property type="project" value="UniProtKB-UniRule"/>
</dbReference>
<dbReference type="FunFam" id="3.40.50.300:FF:000021">
    <property type="entry name" value="Lon protease homolog"/>
    <property type="match status" value="1"/>
</dbReference>
<evidence type="ECO:0000256" key="5">
    <source>
        <dbReference type="ARBA" id="ARBA00022840"/>
    </source>
</evidence>
<evidence type="ECO:0000256" key="2">
    <source>
        <dbReference type="ARBA" id="ARBA00022741"/>
    </source>
</evidence>
<dbReference type="InterPro" id="IPR027417">
    <property type="entry name" value="P-loop_NTPase"/>
</dbReference>
<dbReference type="PROSITE" id="PS01046">
    <property type="entry name" value="LON_SER"/>
    <property type="match status" value="1"/>
</dbReference>
<gene>
    <name evidence="11" type="ORF">BCR37DRAFT_387665</name>
</gene>
<dbReference type="SUPFAM" id="SSF54211">
    <property type="entry name" value="Ribosomal protein S5 domain 2-like"/>
    <property type="match status" value="1"/>
</dbReference>
<dbReference type="FunFam" id="1.10.8.60:FF:000091">
    <property type="entry name" value="Lon protease homolog 2, peroxisomal"/>
    <property type="match status" value="1"/>
</dbReference>
<dbReference type="GO" id="GO:0004176">
    <property type="term" value="F:ATP-dependent peptidase activity"/>
    <property type="evidence" value="ECO:0007669"/>
    <property type="project" value="UniProtKB-UniRule"/>
</dbReference>
<evidence type="ECO:0000256" key="6">
    <source>
        <dbReference type="ARBA" id="ARBA00023140"/>
    </source>
</evidence>
<organism evidence="11 12">
    <name type="scientific">Protomyces lactucae-debilis</name>
    <dbReference type="NCBI Taxonomy" id="2754530"/>
    <lineage>
        <taxon>Eukaryota</taxon>
        <taxon>Fungi</taxon>
        <taxon>Dikarya</taxon>
        <taxon>Ascomycota</taxon>
        <taxon>Taphrinomycotina</taxon>
        <taxon>Taphrinomycetes</taxon>
        <taxon>Taphrinales</taxon>
        <taxon>Protomycetaceae</taxon>
        <taxon>Protomyces</taxon>
    </lineage>
</organism>
<dbReference type="EC" id="3.4.21.53" evidence="8"/>
<name>A0A1Y2FEX0_PROLT</name>
<dbReference type="GO" id="GO:0030163">
    <property type="term" value="P:protein catabolic process"/>
    <property type="evidence" value="ECO:0007669"/>
    <property type="project" value="InterPro"/>
</dbReference>
<dbReference type="RefSeq" id="XP_040724751.1">
    <property type="nucleotide sequence ID" value="XM_040870553.1"/>
</dbReference>
<keyword evidence="3 9" id="KW-0378">Hydrolase</keyword>
<evidence type="ECO:0000256" key="7">
    <source>
        <dbReference type="ARBA" id="ARBA00050665"/>
    </source>
</evidence>
<evidence type="ECO:0000256" key="4">
    <source>
        <dbReference type="ARBA" id="ARBA00022825"/>
    </source>
</evidence>
<feature type="active site" evidence="9">
    <location>
        <position position="393"/>
    </location>
</feature>
<keyword evidence="12" id="KW-1185">Reference proteome</keyword>
<dbReference type="PRINTS" id="PR00830">
    <property type="entry name" value="ENDOLAPTASE"/>
</dbReference>
<dbReference type="InterPro" id="IPR003593">
    <property type="entry name" value="AAA+_ATPase"/>
</dbReference>
<dbReference type="PROSITE" id="PS51786">
    <property type="entry name" value="LON_PROTEOLYTIC"/>
    <property type="match status" value="1"/>
</dbReference>
<dbReference type="InterPro" id="IPR004815">
    <property type="entry name" value="Lon_bac/euk-typ"/>
</dbReference>
<sequence>MSNTVKAPILLLQGPPGTGKTSIAQSLAKALGRKFHRISLGGVRDEAEIRGHRRTYVGAMPGLIVQALKKVGCCDPVILLDEIDKMSSNSHHGDPSAAMLEVLDPEQNHSFNDHYMAIPIDLSKVLFIATANSLDTIPAPLLDRMETISLPGYTFLEKKSIAERHLIPKQARMNGLTPAQIRIAEEIILKIATEYTREAGVRNLEREIGAICRYKAVEFAESKDDDKTFDPVVTSADVEKILGLQKFEAELAETVVKPGVVTGLAYMGSGNGGLLFLEAIEMPGKSGSLQLTGSLGDVIKESAHIALSYVRANAFKMGIPGATTPETDIMKNRAVHIHAPAGATPKDGPSAGVAMTLALTSLFLKRPVPPHIAMTGEITLRGNVLPIGGVKEKVLAAHRAGIKTILLPAKNKKDAVADLPENVRQDLRIVFCTHFADVLAEVWQEHRESLTVVPSLL</sequence>
<proteinExistence type="inferred from homology"/>
<comment type="catalytic activity">
    <reaction evidence="7">
        <text>Hydrolysis of proteins in presence of ATP.</text>
        <dbReference type="EC" id="3.4.21.53"/>
    </reaction>
</comment>
<keyword evidence="2" id="KW-0547">Nucleotide-binding</keyword>
<dbReference type="GO" id="GO:0005524">
    <property type="term" value="F:ATP binding"/>
    <property type="evidence" value="ECO:0007669"/>
    <property type="project" value="UniProtKB-KW"/>
</dbReference>
<dbReference type="OrthoDB" id="2411602at2759"/>
<dbReference type="Gene3D" id="3.40.50.300">
    <property type="entry name" value="P-loop containing nucleotide triphosphate hydrolases"/>
    <property type="match status" value="1"/>
</dbReference>
<keyword evidence="4 9" id="KW-0720">Serine protease</keyword>
<accession>A0A1Y2FEX0</accession>
<dbReference type="InterPro" id="IPR008268">
    <property type="entry name" value="Peptidase_S16_AS"/>
</dbReference>
<dbReference type="InterPro" id="IPR054594">
    <property type="entry name" value="Lon_lid"/>
</dbReference>
<dbReference type="Pfam" id="PF00004">
    <property type="entry name" value="AAA"/>
    <property type="match status" value="1"/>
</dbReference>
<dbReference type="InterPro" id="IPR020568">
    <property type="entry name" value="Ribosomal_Su5_D2-typ_SF"/>
</dbReference>
<evidence type="ECO:0000313" key="12">
    <source>
        <dbReference type="Proteomes" id="UP000193685"/>
    </source>
</evidence>
<dbReference type="InterPro" id="IPR008269">
    <property type="entry name" value="Lon_proteolytic"/>
</dbReference>
<dbReference type="GeneID" id="63787152"/>
<dbReference type="Proteomes" id="UP000193685">
    <property type="component" value="Unassembled WGS sequence"/>
</dbReference>